<keyword evidence="2" id="KW-0963">Cytoplasm</keyword>
<accession>A0A1G1Y8Y3</accession>
<dbReference type="GO" id="GO:0005829">
    <property type="term" value="C:cytosol"/>
    <property type="evidence" value="ECO:0007669"/>
    <property type="project" value="TreeGrafter"/>
</dbReference>
<dbReference type="GO" id="GO:0043024">
    <property type="term" value="F:ribosomal small subunit binding"/>
    <property type="evidence" value="ECO:0007669"/>
    <property type="project" value="TreeGrafter"/>
</dbReference>
<evidence type="ECO:0000256" key="1">
    <source>
        <dbReference type="ARBA" id="ARBA00022517"/>
    </source>
</evidence>
<reference evidence="3 4" key="1">
    <citation type="journal article" date="2016" name="Nat. Commun.">
        <title>Thousands of microbial genomes shed light on interconnected biogeochemical processes in an aquifer system.</title>
        <authorList>
            <person name="Anantharaman K."/>
            <person name="Brown C.T."/>
            <person name="Hug L.A."/>
            <person name="Sharon I."/>
            <person name="Castelle C.J."/>
            <person name="Probst A.J."/>
            <person name="Thomas B.C."/>
            <person name="Singh A."/>
            <person name="Wilkins M.J."/>
            <person name="Karaoz U."/>
            <person name="Brodie E.L."/>
            <person name="Williams K.H."/>
            <person name="Hubbard S.S."/>
            <person name="Banfield J.F."/>
        </authorList>
    </citation>
    <scope>NUCLEOTIDE SEQUENCE [LARGE SCALE GENOMIC DNA]</scope>
</reference>
<comment type="subunit">
    <text evidence="2">Monomer. Binds 30S ribosomal subunits, but not 50S ribosomal subunits or 70S ribosomes.</text>
</comment>
<proteinExistence type="inferred from homology"/>
<gene>
    <name evidence="2" type="primary">rbfA</name>
    <name evidence="3" type="ORF">A2663_01390</name>
</gene>
<dbReference type="InterPro" id="IPR023799">
    <property type="entry name" value="RbfA_dom_sf"/>
</dbReference>
<dbReference type="Pfam" id="PF02033">
    <property type="entry name" value="RBFA"/>
    <property type="match status" value="1"/>
</dbReference>
<evidence type="ECO:0000313" key="3">
    <source>
        <dbReference type="EMBL" id="OGY48180.1"/>
    </source>
</evidence>
<dbReference type="PANTHER" id="PTHR33515">
    <property type="entry name" value="RIBOSOME-BINDING FACTOR A, CHLOROPLASTIC-RELATED"/>
    <property type="match status" value="1"/>
</dbReference>
<protein>
    <recommendedName>
        <fullName evidence="2">Ribosome-binding factor A</fullName>
    </recommendedName>
</protein>
<dbReference type="Gene3D" id="3.30.300.20">
    <property type="match status" value="1"/>
</dbReference>
<dbReference type="PANTHER" id="PTHR33515:SF1">
    <property type="entry name" value="RIBOSOME-BINDING FACTOR A, CHLOROPLASTIC-RELATED"/>
    <property type="match status" value="1"/>
</dbReference>
<comment type="similarity">
    <text evidence="2">Belongs to the RbfA family.</text>
</comment>
<keyword evidence="1 2" id="KW-0690">Ribosome biogenesis</keyword>
<dbReference type="HAMAP" id="MF_00003">
    <property type="entry name" value="RbfA"/>
    <property type="match status" value="1"/>
</dbReference>
<dbReference type="NCBIfam" id="TIGR00082">
    <property type="entry name" value="rbfA"/>
    <property type="match status" value="1"/>
</dbReference>
<organism evidence="3 4">
    <name type="scientific">Candidatus Buchananbacteria bacterium RIFCSPHIGHO2_01_FULL_46_12</name>
    <dbReference type="NCBI Taxonomy" id="1797536"/>
    <lineage>
        <taxon>Bacteria</taxon>
        <taxon>Candidatus Buchananiibacteriota</taxon>
    </lineage>
</organism>
<comment type="caution">
    <text evidence="3">The sequence shown here is derived from an EMBL/GenBank/DDBJ whole genome shotgun (WGS) entry which is preliminary data.</text>
</comment>
<dbReference type="InterPro" id="IPR015946">
    <property type="entry name" value="KH_dom-like_a/b"/>
</dbReference>
<comment type="subcellular location">
    <subcellularLocation>
        <location evidence="2">Cytoplasm</location>
    </subcellularLocation>
</comment>
<sequence length="113" mass="12986">MSHRLPQVNELIRQELSTLLLTEIEFPKNSLVTILKVEVSKDLRYGKVWLSVMPVAYTKKILDKLAAQAGHLQFLLNKKLSLKPLPRLYFAIDETEAKAAEIDELLDRIKKSE</sequence>
<dbReference type="GO" id="GO:0030490">
    <property type="term" value="P:maturation of SSU-rRNA"/>
    <property type="evidence" value="ECO:0007669"/>
    <property type="project" value="UniProtKB-UniRule"/>
</dbReference>
<evidence type="ECO:0000313" key="4">
    <source>
        <dbReference type="Proteomes" id="UP000178432"/>
    </source>
</evidence>
<dbReference type="Proteomes" id="UP000178432">
    <property type="component" value="Unassembled WGS sequence"/>
</dbReference>
<dbReference type="SUPFAM" id="SSF89919">
    <property type="entry name" value="Ribosome-binding factor A, RbfA"/>
    <property type="match status" value="1"/>
</dbReference>
<comment type="function">
    <text evidence="2">One of several proteins that assist in the late maturation steps of the functional core of the 30S ribosomal subunit. Associates with free 30S ribosomal subunits (but not with 30S subunits that are part of 70S ribosomes or polysomes). Required for efficient processing of 16S rRNA. May interact with the 5'-terminal helix region of 16S rRNA.</text>
</comment>
<dbReference type="AlphaFoldDB" id="A0A1G1Y8Y3"/>
<dbReference type="InterPro" id="IPR000238">
    <property type="entry name" value="RbfA"/>
</dbReference>
<evidence type="ECO:0000256" key="2">
    <source>
        <dbReference type="HAMAP-Rule" id="MF_00003"/>
    </source>
</evidence>
<name>A0A1G1Y8Y3_9BACT</name>
<dbReference type="EMBL" id="MHIF01000017">
    <property type="protein sequence ID" value="OGY48180.1"/>
    <property type="molecule type" value="Genomic_DNA"/>
</dbReference>